<organism evidence="1 2">
    <name type="scientific">Halomonas campaniensis</name>
    <dbReference type="NCBI Taxonomy" id="213554"/>
    <lineage>
        <taxon>Bacteria</taxon>
        <taxon>Pseudomonadati</taxon>
        <taxon>Pseudomonadota</taxon>
        <taxon>Gammaproteobacteria</taxon>
        <taxon>Oceanospirillales</taxon>
        <taxon>Halomonadaceae</taxon>
        <taxon>Halomonas</taxon>
    </lineage>
</organism>
<dbReference type="AlphaFoldDB" id="A0A7W5K296"/>
<comment type="caution">
    <text evidence="1">The sequence shown here is derived from an EMBL/GenBank/DDBJ whole genome shotgun (WGS) entry which is preliminary data.</text>
</comment>
<reference evidence="1 2" key="1">
    <citation type="submission" date="2020-08" db="EMBL/GenBank/DDBJ databases">
        <title>Genomic Encyclopedia of Archaeal and Bacterial Type Strains, Phase II (KMG-II): from individual species to whole genera.</title>
        <authorList>
            <person name="Goeker M."/>
        </authorList>
    </citation>
    <scope>NUCLEOTIDE SEQUENCE [LARGE SCALE GENOMIC DNA]</scope>
    <source>
        <strain evidence="1 2">5AG</strain>
    </source>
</reference>
<evidence type="ECO:0000313" key="2">
    <source>
        <dbReference type="Proteomes" id="UP000553442"/>
    </source>
</evidence>
<keyword evidence="2" id="KW-1185">Reference proteome</keyword>
<gene>
    <name evidence="1" type="ORF">BDK63_001387</name>
</gene>
<evidence type="ECO:0008006" key="3">
    <source>
        <dbReference type="Google" id="ProtNLM"/>
    </source>
</evidence>
<protein>
    <recommendedName>
        <fullName evidence="3">Wadjet protein JetD C-terminal domain-containing protein</fullName>
    </recommendedName>
</protein>
<sequence length="265" mass="30064">MSLERYLAAIRRDEPINYAAFVRRLPAPWQARHRELFATERVATDRWRVTCREPAQLEALEARVRRPRDRLEATRQGDSHRVAGDTAYLLVHHLGLPDARPGVVVLQGRCVLQGFTPRRSALIVENEQNFARPRAMRRLASRWSGLALGPEDADVILGGGSRINRRPVVDWLSGYERVLCAFDYDLGGLRMFASLRDALGERASLLQPPAWPAWHDRFRRHPGDTGRALAAVALAEQLGLHGLARAFRETGHFMEQEILLEPMDD</sequence>
<evidence type="ECO:0000313" key="1">
    <source>
        <dbReference type="EMBL" id="MBB3330521.1"/>
    </source>
</evidence>
<proteinExistence type="predicted"/>
<dbReference type="EMBL" id="JACHZF010000008">
    <property type="protein sequence ID" value="MBB3330521.1"/>
    <property type="molecule type" value="Genomic_DNA"/>
</dbReference>
<dbReference type="Proteomes" id="UP000553442">
    <property type="component" value="Unassembled WGS sequence"/>
</dbReference>
<dbReference type="RefSeq" id="WP_183330639.1">
    <property type="nucleotide sequence ID" value="NZ_JACHZF010000008.1"/>
</dbReference>
<name>A0A7W5K296_9GAMM</name>
<accession>A0A7W5K296</accession>